<reference evidence="1 2" key="1">
    <citation type="submission" date="2018-03" db="EMBL/GenBank/DDBJ databases">
        <title>Bacteriophage NCPPB3778 and a type I-E CRISPR drive the evolution of the US Biological Select Agent, Rathayibacter toxicus.</title>
        <authorList>
            <person name="Davis E.W.II."/>
            <person name="Tabima J.F."/>
            <person name="Weisberg A.J."/>
            <person name="Dantas Lopes L."/>
            <person name="Wiseman M.S."/>
            <person name="Wiseman M.S."/>
            <person name="Pupko T."/>
            <person name="Belcher M.S."/>
            <person name="Sechler A.J."/>
            <person name="Tancos M.A."/>
            <person name="Schroeder B.K."/>
            <person name="Murray T.D."/>
            <person name="Luster D.G."/>
            <person name="Schneider W.L."/>
            <person name="Rogers E."/>
            <person name="Andreote F.D."/>
            <person name="Grunwald N.J."/>
            <person name="Putnam M.L."/>
            <person name="Chang J.H."/>
        </authorList>
    </citation>
    <scope>NUCLEOTIDE SEQUENCE [LARGE SCALE GENOMIC DNA]</scope>
    <source>
        <strain evidence="1 2">NCCPB 2253</strain>
    </source>
</reference>
<evidence type="ECO:0008006" key="3">
    <source>
        <dbReference type="Google" id="ProtNLM"/>
    </source>
</evidence>
<organism evidence="1 2">
    <name type="scientific">Rathayibacter iranicus</name>
    <dbReference type="NCBI Taxonomy" id="59737"/>
    <lineage>
        <taxon>Bacteria</taxon>
        <taxon>Bacillati</taxon>
        <taxon>Actinomycetota</taxon>
        <taxon>Actinomycetes</taxon>
        <taxon>Micrococcales</taxon>
        <taxon>Microbacteriaceae</taxon>
        <taxon>Rathayibacter</taxon>
    </lineage>
</organism>
<evidence type="ECO:0000313" key="1">
    <source>
        <dbReference type="EMBL" id="AZZ56552.1"/>
    </source>
</evidence>
<accession>A0AAD1AE06</accession>
<name>A0AAD1AE06_9MICO</name>
<protein>
    <recommendedName>
        <fullName evidence="3">HipA-like C-terminal domain-containing protein</fullName>
    </recommendedName>
</protein>
<evidence type="ECO:0000313" key="2">
    <source>
        <dbReference type="Proteomes" id="UP000283946"/>
    </source>
</evidence>
<dbReference type="EMBL" id="CP028130">
    <property type="protein sequence ID" value="AZZ56552.1"/>
    <property type="molecule type" value="Genomic_DNA"/>
</dbReference>
<dbReference type="Gene3D" id="1.10.1070.20">
    <property type="match status" value="1"/>
</dbReference>
<dbReference type="AlphaFoldDB" id="A0AAD1AE06"/>
<dbReference type="RefSeq" id="WP_104354379.1">
    <property type="nucleotide sequence ID" value="NZ_CP028130.1"/>
</dbReference>
<gene>
    <name evidence="1" type="ORF">C7V51_12180</name>
</gene>
<sequence length="298" mass="33252">MQPKWESMTIEGPSDGMDEPLGTKEKFWLVEESDLWLFKFARQRGGETRGEDWAEWVSFHLARLLAVPCAQVRPATVGGRRGIMSRNVIERDKSQRLEIGNSLLSQSDRHYDPTRRRPNERYTVEAVRRALDGVDAPAGFGAVAGMSGFDVWAGYLLFDAWVAGRDRHDENWAVIAGRGHRMLSPSFDHGNALGFQETEEKRAACLADSALFDRWVQKGRSHHFAGKPLLVDVARDALELAAPNARDFWLAQLSAVDPSAVREILTAVPTGLMSAACASFTEGLLDTTRRRILDDSSR</sequence>
<dbReference type="Proteomes" id="UP000283946">
    <property type="component" value="Chromosome"/>
</dbReference>
<proteinExistence type="predicted"/>
<dbReference type="KEGG" id="ria:C7V51_12180"/>